<accession>A0AAD8U9P3</accession>
<name>A0AAD8U9P3_GLOAC</name>
<evidence type="ECO:0000259" key="7">
    <source>
        <dbReference type="PROSITE" id="PS50850"/>
    </source>
</evidence>
<keyword evidence="9" id="KW-1185">Reference proteome</keyword>
<dbReference type="InterPro" id="IPR036259">
    <property type="entry name" value="MFS_trans_sf"/>
</dbReference>
<dbReference type="InterPro" id="IPR020846">
    <property type="entry name" value="MFS_dom"/>
</dbReference>
<evidence type="ECO:0000256" key="5">
    <source>
        <dbReference type="ARBA" id="ARBA00023136"/>
    </source>
</evidence>
<dbReference type="Gene3D" id="1.20.1250.20">
    <property type="entry name" value="MFS general substrate transporter like domains"/>
    <property type="match status" value="1"/>
</dbReference>
<sequence length="146" mass="15916">MQDDLHMSDTVWSAGISLFYVGYIISQVPANVIIAKGKPRILLPCCMLGWSITTICMPAVTAGWGFLLCRFVVGLTEGPFVPAVSLLTSSWYTKHESPLRMGIWHAGNTISQAVSGLLAAGVLRNMNDVAGLSAWQWFLLLEGQFL</sequence>
<evidence type="ECO:0000256" key="2">
    <source>
        <dbReference type="ARBA" id="ARBA00022448"/>
    </source>
</evidence>
<evidence type="ECO:0000313" key="8">
    <source>
        <dbReference type="EMBL" id="KAK1704786.1"/>
    </source>
</evidence>
<dbReference type="GeneID" id="85393656"/>
<evidence type="ECO:0000256" key="1">
    <source>
        <dbReference type="ARBA" id="ARBA00004141"/>
    </source>
</evidence>
<dbReference type="AlphaFoldDB" id="A0AAD8U9P3"/>
<gene>
    <name evidence="8" type="ORF">BDZ83DRAFT_644481</name>
</gene>
<dbReference type="Proteomes" id="UP001244207">
    <property type="component" value="Unassembled WGS sequence"/>
</dbReference>
<proteinExistence type="predicted"/>
<dbReference type="PANTHER" id="PTHR43791:SF13">
    <property type="entry name" value="MAJOR FACILITATOR SUPERFAMILY (MFS) PROFILE DOMAIN-CONTAINING PROTEIN"/>
    <property type="match status" value="1"/>
</dbReference>
<evidence type="ECO:0000256" key="4">
    <source>
        <dbReference type="ARBA" id="ARBA00022989"/>
    </source>
</evidence>
<dbReference type="Pfam" id="PF07690">
    <property type="entry name" value="MFS_1"/>
    <property type="match status" value="1"/>
</dbReference>
<keyword evidence="5 6" id="KW-0472">Membrane</keyword>
<dbReference type="GO" id="GO:0022857">
    <property type="term" value="F:transmembrane transporter activity"/>
    <property type="evidence" value="ECO:0007669"/>
    <property type="project" value="InterPro"/>
</dbReference>
<dbReference type="InterPro" id="IPR011701">
    <property type="entry name" value="MFS"/>
</dbReference>
<dbReference type="PROSITE" id="PS50850">
    <property type="entry name" value="MFS"/>
    <property type="match status" value="1"/>
</dbReference>
<keyword evidence="2" id="KW-0813">Transport</keyword>
<protein>
    <submittedName>
        <fullName evidence="8">Major facilitator superfamily domain-containing protein</fullName>
    </submittedName>
</protein>
<organism evidence="8 9">
    <name type="scientific">Glomerella acutata</name>
    <name type="common">Colletotrichum acutatum</name>
    <dbReference type="NCBI Taxonomy" id="27357"/>
    <lineage>
        <taxon>Eukaryota</taxon>
        <taxon>Fungi</taxon>
        <taxon>Dikarya</taxon>
        <taxon>Ascomycota</taxon>
        <taxon>Pezizomycotina</taxon>
        <taxon>Sordariomycetes</taxon>
        <taxon>Hypocreomycetidae</taxon>
        <taxon>Glomerellales</taxon>
        <taxon>Glomerellaceae</taxon>
        <taxon>Colletotrichum</taxon>
        <taxon>Colletotrichum acutatum species complex</taxon>
    </lineage>
</organism>
<dbReference type="RefSeq" id="XP_060357485.1">
    <property type="nucleotide sequence ID" value="XM_060509757.1"/>
</dbReference>
<feature type="transmembrane region" description="Helical" evidence="6">
    <location>
        <begin position="12"/>
        <end position="34"/>
    </location>
</feature>
<dbReference type="SUPFAM" id="SSF103473">
    <property type="entry name" value="MFS general substrate transporter"/>
    <property type="match status" value="1"/>
</dbReference>
<dbReference type="PANTHER" id="PTHR43791">
    <property type="entry name" value="PERMEASE-RELATED"/>
    <property type="match status" value="1"/>
</dbReference>
<comment type="subcellular location">
    <subcellularLocation>
        <location evidence="1">Membrane</location>
        <topology evidence="1">Multi-pass membrane protein</topology>
    </subcellularLocation>
</comment>
<reference evidence="8" key="1">
    <citation type="submission" date="2021-12" db="EMBL/GenBank/DDBJ databases">
        <title>Comparative genomics, transcriptomics and evolutionary studies reveal genomic signatures of adaptation to plant cell wall in hemibiotrophic fungi.</title>
        <authorList>
            <consortium name="DOE Joint Genome Institute"/>
            <person name="Baroncelli R."/>
            <person name="Diaz J.F."/>
            <person name="Benocci T."/>
            <person name="Peng M."/>
            <person name="Battaglia E."/>
            <person name="Haridas S."/>
            <person name="Andreopoulos W."/>
            <person name="Labutti K."/>
            <person name="Pangilinan J."/>
            <person name="Floch G.L."/>
            <person name="Makela M.R."/>
            <person name="Henrissat B."/>
            <person name="Grigoriev I.V."/>
            <person name="Crouch J.A."/>
            <person name="De Vries R.P."/>
            <person name="Sukno S.A."/>
            <person name="Thon M.R."/>
        </authorList>
    </citation>
    <scope>NUCLEOTIDE SEQUENCE</scope>
    <source>
        <strain evidence="8">CBS 112980</strain>
    </source>
</reference>
<keyword evidence="4 6" id="KW-1133">Transmembrane helix</keyword>
<dbReference type="EMBL" id="JAHMHS010000258">
    <property type="protein sequence ID" value="KAK1704786.1"/>
    <property type="molecule type" value="Genomic_DNA"/>
</dbReference>
<feature type="transmembrane region" description="Helical" evidence="6">
    <location>
        <begin position="41"/>
        <end position="65"/>
    </location>
</feature>
<evidence type="ECO:0000313" key="9">
    <source>
        <dbReference type="Proteomes" id="UP001244207"/>
    </source>
</evidence>
<evidence type="ECO:0000256" key="6">
    <source>
        <dbReference type="SAM" id="Phobius"/>
    </source>
</evidence>
<comment type="caution">
    <text evidence="8">The sequence shown here is derived from an EMBL/GenBank/DDBJ whole genome shotgun (WGS) entry which is preliminary data.</text>
</comment>
<evidence type="ECO:0000256" key="3">
    <source>
        <dbReference type="ARBA" id="ARBA00022692"/>
    </source>
</evidence>
<dbReference type="GO" id="GO:0016020">
    <property type="term" value="C:membrane"/>
    <property type="evidence" value="ECO:0007669"/>
    <property type="project" value="UniProtKB-SubCell"/>
</dbReference>
<keyword evidence="3 6" id="KW-0812">Transmembrane</keyword>
<feature type="domain" description="Major facilitator superfamily (MFS) profile" evidence="7">
    <location>
        <begin position="1"/>
        <end position="146"/>
    </location>
</feature>